<proteinExistence type="predicted"/>
<keyword evidence="12" id="KW-1185">Reference proteome</keyword>
<dbReference type="Gene3D" id="3.30.40.10">
    <property type="entry name" value="Zinc/RING finger domain, C3HC4 (zinc finger)"/>
    <property type="match status" value="1"/>
</dbReference>
<dbReference type="GO" id="GO:0004842">
    <property type="term" value="F:ubiquitin-protein transferase activity"/>
    <property type="evidence" value="ECO:0007669"/>
    <property type="project" value="InterPro"/>
</dbReference>
<evidence type="ECO:0000256" key="2">
    <source>
        <dbReference type="ARBA" id="ARBA00022723"/>
    </source>
</evidence>
<dbReference type="InterPro" id="IPR001841">
    <property type="entry name" value="Znf_RING"/>
</dbReference>
<evidence type="ECO:0000256" key="6">
    <source>
        <dbReference type="ARBA" id="ARBA00022833"/>
    </source>
</evidence>
<evidence type="ECO:0000313" key="11">
    <source>
        <dbReference type="EMBL" id="KAK5533536.1"/>
    </source>
</evidence>
<name>A0AAV9Q2V4_9PEZI</name>
<keyword evidence="2" id="KW-0479">Metal-binding</keyword>
<evidence type="ECO:0008006" key="13">
    <source>
        <dbReference type="Google" id="ProtNLM"/>
    </source>
</evidence>
<dbReference type="InterPro" id="IPR017907">
    <property type="entry name" value="Znf_RING_CS"/>
</dbReference>
<dbReference type="SUPFAM" id="SSF57850">
    <property type="entry name" value="RING/U-box"/>
    <property type="match status" value="2"/>
</dbReference>
<keyword evidence="3" id="KW-0677">Repeat</keyword>
<feature type="region of interest" description="Disordered" evidence="8">
    <location>
        <begin position="747"/>
        <end position="782"/>
    </location>
</feature>
<keyword evidence="6" id="KW-0862">Zinc</keyword>
<feature type="domain" description="RING-type" evidence="10">
    <location>
        <begin position="212"/>
        <end position="422"/>
    </location>
</feature>
<organism evidence="11 12">
    <name type="scientific">Vermiconidia calcicola</name>
    <dbReference type="NCBI Taxonomy" id="1690605"/>
    <lineage>
        <taxon>Eukaryota</taxon>
        <taxon>Fungi</taxon>
        <taxon>Dikarya</taxon>
        <taxon>Ascomycota</taxon>
        <taxon>Pezizomycotina</taxon>
        <taxon>Dothideomycetes</taxon>
        <taxon>Dothideomycetidae</taxon>
        <taxon>Mycosphaerellales</taxon>
        <taxon>Extremaceae</taxon>
        <taxon>Vermiconidia</taxon>
    </lineage>
</organism>
<feature type="region of interest" description="Disordered" evidence="8">
    <location>
        <begin position="971"/>
        <end position="992"/>
    </location>
</feature>
<dbReference type="AlphaFoldDB" id="A0AAV9Q2V4"/>
<gene>
    <name evidence="11" type="ORF">LTR25_007402</name>
</gene>
<dbReference type="CDD" id="cd20335">
    <property type="entry name" value="BRcat_RBR"/>
    <property type="match status" value="1"/>
</dbReference>
<feature type="compositionally biased region" description="Low complexity" evidence="8">
    <location>
        <begin position="975"/>
        <end position="992"/>
    </location>
</feature>
<protein>
    <recommendedName>
        <fullName evidence="13">RING-type domain-containing protein</fullName>
    </recommendedName>
</protein>
<feature type="region of interest" description="Disordered" evidence="8">
    <location>
        <begin position="460"/>
        <end position="488"/>
    </location>
</feature>
<dbReference type="GO" id="GO:0008270">
    <property type="term" value="F:zinc ion binding"/>
    <property type="evidence" value="ECO:0007669"/>
    <property type="project" value="UniProtKB-KW"/>
</dbReference>
<dbReference type="PROSITE" id="PS50089">
    <property type="entry name" value="ZF_RING_2"/>
    <property type="match status" value="1"/>
</dbReference>
<evidence type="ECO:0000256" key="1">
    <source>
        <dbReference type="ARBA" id="ARBA00022679"/>
    </source>
</evidence>
<dbReference type="CDD" id="cd22584">
    <property type="entry name" value="Rcat_RBR_unk"/>
    <property type="match status" value="1"/>
</dbReference>
<feature type="compositionally biased region" description="Basic and acidic residues" evidence="8">
    <location>
        <begin position="1061"/>
        <end position="1072"/>
    </location>
</feature>
<feature type="compositionally biased region" description="Polar residues" evidence="8">
    <location>
        <begin position="129"/>
        <end position="142"/>
    </location>
</feature>
<keyword evidence="5" id="KW-0833">Ubl conjugation pathway</keyword>
<comment type="caution">
    <text evidence="11">The sequence shown here is derived from an EMBL/GenBank/DDBJ whole genome shotgun (WGS) entry which is preliminary data.</text>
</comment>
<evidence type="ECO:0000256" key="8">
    <source>
        <dbReference type="SAM" id="MobiDB-lite"/>
    </source>
</evidence>
<dbReference type="GO" id="GO:0016567">
    <property type="term" value="P:protein ubiquitination"/>
    <property type="evidence" value="ECO:0007669"/>
    <property type="project" value="InterPro"/>
</dbReference>
<sequence>MLREFLGFLFSPFLKLVRFFLRPMSADRSENTATEDFVDIQSREAFKITTPNRQPDYDWTRQPIPPELRLNQEDDSLHPTLRQILAWSLNVSCQPSDSGPGGGNTDGEDTGSSSKDPSNPASERRFDSQELTPPATASNQFKSDGVSGKHVDEAPAVLQSTAGVGQRPFKTQNGTYGILASTLDLISALKPRADTGVPPLCKPADIARRTLKVSECTGCFDEFAESETSKLPCNHSYCKQCLTKLVLTALQNESSYPPKCCLTEIPLQTALLPLDTKQREIFKEKAAEYSVPAQQRWYCPGPKCLRWIPPEKMQRIRNGCQKCPHCASKICSICRGLAHDKSADCPQDFGLKETNSLAELEGWRRCFSCRALVEVGAQYAYAVLANAHQRTTGCRHMTCKCGSQFCYVCGTKWRTCECTEVDEANRQAGLRRRRQERRITVDTEADELARAIAEVEALESREAQERQRQQERHEAERRREEAELARLEEERQREEAARRWEEELLEREYRQALRLSVEETCNAMLAVMNGLIGTQKQRLDGRHLRVEQLRSGERDAAIEKRHKEAHELQTKMESNVNRRAALFARKHQSELDVFNAEQDELEDDLFLDIQMHLHGKTDKEARERRLQEKFKTQRDEKKQDLIAKQSSETKVLTINATMELDILKRANDDKMANVKHAYLQELEMAKVSVSADLAWFRVVSERRLNMMSANERLMLEALNAGDEPTGLTEELAARIGPFVNHSQPKIIPRRHNASTRGRENSQQKHIRQASAASSMSQPPSPTLVEVAVTSEHLLFNLNPKTPSRNGDRIPTTASATNLSTNSAWAWMTETNQARADSSRLSAKGLTRKPVPPQRNQEIHSDARLRIQSMSPNPALVSGALSASQQILVDGGLQASRHRNEPGIKGVQSLRRDGAPPVPTVPAVYLEDSDLLAKIPGAFPVSPKVARPAVAEGPALLAARYTYQRHSLTESCASDTMTPSSSASNYSTPPSSVASLALPSTNASDSVQRRSLSPSALAALPFSSPTNSPLKPRHQTRGMFSFSDLRAAVTGGGGSGKTKKPKYTEEEIKERMRGTVGDAFSA</sequence>
<dbReference type="Gene3D" id="1.20.120.1750">
    <property type="match status" value="1"/>
</dbReference>
<feature type="region of interest" description="Disordered" evidence="8">
    <location>
        <begin position="834"/>
        <end position="856"/>
    </location>
</feature>
<feature type="compositionally biased region" description="Low complexity" evidence="8">
    <location>
        <begin position="768"/>
        <end position="777"/>
    </location>
</feature>
<evidence type="ECO:0000259" key="9">
    <source>
        <dbReference type="PROSITE" id="PS50089"/>
    </source>
</evidence>
<feature type="region of interest" description="Disordered" evidence="8">
    <location>
        <begin position="92"/>
        <end position="148"/>
    </location>
</feature>
<evidence type="ECO:0000256" key="5">
    <source>
        <dbReference type="ARBA" id="ARBA00022786"/>
    </source>
</evidence>
<evidence type="ECO:0000259" key="10">
    <source>
        <dbReference type="PROSITE" id="PS51873"/>
    </source>
</evidence>
<dbReference type="EMBL" id="JAXLQG010000013">
    <property type="protein sequence ID" value="KAK5533536.1"/>
    <property type="molecule type" value="Genomic_DNA"/>
</dbReference>
<dbReference type="InterPro" id="IPR044066">
    <property type="entry name" value="TRIAD_supradom"/>
</dbReference>
<keyword evidence="4 7" id="KW-0863">Zinc-finger</keyword>
<dbReference type="PANTHER" id="PTHR11685">
    <property type="entry name" value="RBR FAMILY RING FINGER AND IBR DOMAIN-CONTAINING"/>
    <property type="match status" value="1"/>
</dbReference>
<evidence type="ECO:0000256" key="4">
    <source>
        <dbReference type="ARBA" id="ARBA00022771"/>
    </source>
</evidence>
<feature type="compositionally biased region" description="Polar residues" evidence="8">
    <location>
        <begin position="110"/>
        <end position="121"/>
    </location>
</feature>
<feature type="domain" description="RING-type" evidence="9">
    <location>
        <begin position="216"/>
        <end position="260"/>
    </location>
</feature>
<dbReference type="PROSITE" id="PS51873">
    <property type="entry name" value="TRIAD"/>
    <property type="match status" value="1"/>
</dbReference>
<keyword evidence="1" id="KW-0808">Transferase</keyword>
<dbReference type="InterPro" id="IPR031127">
    <property type="entry name" value="E3_UB_ligase_RBR"/>
</dbReference>
<evidence type="ECO:0000313" key="12">
    <source>
        <dbReference type="Proteomes" id="UP001345827"/>
    </source>
</evidence>
<dbReference type="Proteomes" id="UP001345827">
    <property type="component" value="Unassembled WGS sequence"/>
</dbReference>
<dbReference type="InterPro" id="IPR013083">
    <property type="entry name" value="Znf_RING/FYVE/PHD"/>
</dbReference>
<dbReference type="PROSITE" id="PS00518">
    <property type="entry name" value="ZF_RING_1"/>
    <property type="match status" value="1"/>
</dbReference>
<evidence type="ECO:0000256" key="3">
    <source>
        <dbReference type="ARBA" id="ARBA00022737"/>
    </source>
</evidence>
<feature type="region of interest" description="Disordered" evidence="8">
    <location>
        <begin position="1017"/>
        <end position="1081"/>
    </location>
</feature>
<accession>A0AAV9Q2V4</accession>
<evidence type="ECO:0000256" key="7">
    <source>
        <dbReference type="PROSITE-ProRule" id="PRU00175"/>
    </source>
</evidence>
<reference evidence="11 12" key="1">
    <citation type="submission" date="2023-06" db="EMBL/GenBank/DDBJ databases">
        <title>Black Yeasts Isolated from many extreme environments.</title>
        <authorList>
            <person name="Coleine C."/>
            <person name="Stajich J.E."/>
            <person name="Selbmann L."/>
        </authorList>
    </citation>
    <scope>NUCLEOTIDE SEQUENCE [LARGE SCALE GENOMIC DNA]</scope>
    <source>
        <strain evidence="11 12">CCFEE 5887</strain>
    </source>
</reference>